<name>A0A0P6WFP8_9HYPH</name>
<proteinExistence type="predicted"/>
<evidence type="ECO:0000313" key="2">
    <source>
        <dbReference type="Proteomes" id="UP000048984"/>
    </source>
</evidence>
<gene>
    <name evidence="1" type="ORF">ABB55_25970</name>
</gene>
<dbReference type="AlphaFoldDB" id="A0A0P6WFP8"/>
<dbReference type="CDD" id="cd16364">
    <property type="entry name" value="T3SC_I-like"/>
    <property type="match status" value="1"/>
</dbReference>
<dbReference type="STRING" id="665126.ABB55_25970"/>
<reference evidence="1 2" key="2">
    <citation type="submission" date="2015-10" db="EMBL/GenBank/DDBJ databases">
        <title>Draft Genome Sequence of Prosthecomicrobium hirschii ATCC 27832.</title>
        <authorList>
            <person name="Daniel J."/>
            <person name="Givan S.A."/>
            <person name="Brun Y.V."/>
            <person name="Brown P.J."/>
        </authorList>
    </citation>
    <scope>NUCLEOTIDE SEQUENCE [LARGE SCALE GENOMIC DNA]</scope>
    <source>
        <strain evidence="1 2">16</strain>
    </source>
</reference>
<protein>
    <submittedName>
        <fullName evidence="1">Uncharacterized protein</fullName>
    </submittedName>
</protein>
<dbReference type="InterPro" id="IPR010261">
    <property type="entry name" value="Tir_chaperone"/>
</dbReference>
<evidence type="ECO:0000313" key="1">
    <source>
        <dbReference type="EMBL" id="KPL55255.1"/>
    </source>
</evidence>
<keyword evidence="2" id="KW-1185">Reference proteome</keyword>
<dbReference type="Gene3D" id="3.30.1460.10">
    <property type="match status" value="1"/>
</dbReference>
<comment type="caution">
    <text evidence="1">The sequence shown here is derived from an EMBL/GenBank/DDBJ whole genome shotgun (WGS) entry which is preliminary data.</text>
</comment>
<dbReference type="SUPFAM" id="SSF69635">
    <property type="entry name" value="Type III secretory system chaperone-like"/>
    <property type="match status" value="1"/>
</dbReference>
<dbReference type="RefSeq" id="WP_054361422.1">
    <property type="nucleotide sequence ID" value="NZ_LJYW01000001.1"/>
</dbReference>
<dbReference type="GO" id="GO:0030254">
    <property type="term" value="P:protein secretion by the type III secretion system"/>
    <property type="evidence" value="ECO:0007669"/>
    <property type="project" value="InterPro"/>
</dbReference>
<sequence>MDIGKYISALERRIGFELDEPDDGFYGLVVEGTQLVNIGFDETAATITIRTPVNAYSPALPTDLVASLLELNLPNGVTAGAMLAWPEDGFGLELVNVIPAAAIEPDRLGDLAGAQGKGALEVSRIINRKLAHAA</sequence>
<accession>A0A0P6WFP8</accession>
<dbReference type="EMBL" id="LJYW01000001">
    <property type="protein sequence ID" value="KPL55255.1"/>
    <property type="molecule type" value="Genomic_DNA"/>
</dbReference>
<dbReference type="Proteomes" id="UP000048984">
    <property type="component" value="Unassembled WGS sequence"/>
</dbReference>
<organism evidence="1 2">
    <name type="scientific">Prosthecodimorpha hirschii</name>
    <dbReference type="NCBI Taxonomy" id="665126"/>
    <lineage>
        <taxon>Bacteria</taxon>
        <taxon>Pseudomonadati</taxon>
        <taxon>Pseudomonadota</taxon>
        <taxon>Alphaproteobacteria</taxon>
        <taxon>Hyphomicrobiales</taxon>
        <taxon>Ancalomicrobiaceae</taxon>
        <taxon>Prosthecodimorpha</taxon>
    </lineage>
</organism>
<reference evidence="1 2" key="1">
    <citation type="submission" date="2015-09" db="EMBL/GenBank/DDBJ databases">
        <authorList>
            <person name="Jackson K.R."/>
            <person name="Lunt B.L."/>
            <person name="Fisher J.N.B."/>
            <person name="Gardner A.V."/>
            <person name="Bailey M.E."/>
            <person name="Deus L.M."/>
            <person name="Earl A.S."/>
            <person name="Gibby P.D."/>
            <person name="Hartmann K.A."/>
            <person name="Liu J.E."/>
            <person name="Manci A.M."/>
            <person name="Nielsen D.A."/>
            <person name="Solomon M.B."/>
            <person name="Breakwell D.P."/>
            <person name="Burnett S.H."/>
            <person name="Grose J.H."/>
        </authorList>
    </citation>
    <scope>NUCLEOTIDE SEQUENCE [LARGE SCALE GENOMIC DNA]</scope>
    <source>
        <strain evidence="1 2">16</strain>
    </source>
</reference>
<dbReference type="Pfam" id="PF05932">
    <property type="entry name" value="CesT"/>
    <property type="match status" value="1"/>
</dbReference>